<dbReference type="GO" id="GO:0006487">
    <property type="term" value="P:protein N-linked glycosylation"/>
    <property type="evidence" value="ECO:0007669"/>
    <property type="project" value="TreeGrafter"/>
</dbReference>
<dbReference type="Pfam" id="PF05637">
    <property type="entry name" value="Glyco_transf_34"/>
    <property type="match status" value="2"/>
</dbReference>
<sequence length="431" mass="48834">MRQRATFFAGIVLLILVSAGILYNLYSFLGNYAPVAMWSLSSTIQSSLGMNSNHLPFNNTSSTSRRIAVVMAIHQDTPLYRASIENHRSYCQLHGYHFMTQSKDFLPEAPFPQPRGNEYQKVAVLMQAMLIGLDESQFDWIFWTDMDTFVVNPSIPLESLLPPSDSSEKDTSFFLGNRDANGFNAGSFFIKVDPWSVQLLAMALAEPYLQYQSGAVAHPENSTIMLNDQASLGRIFQNHTMFGSHFHEIPARWANLYPPRDLDGKLDTSPPRLIPTKVENWVHAMEDAASSAPLTRARRAPTSPSYPPPLNQKTISHLKSLLDLPSDFLPTEFEGALQIHLVNYRKYQFYYNSLLVINAKFMQVGLAALVVNFHERLASAENADVIALWKSERDSSVWGLKYLQPTDLDERRSRWYRDTKAGVEGMKWLGR</sequence>
<keyword evidence="2" id="KW-0328">Glycosyltransferase</keyword>
<evidence type="ECO:0000256" key="3">
    <source>
        <dbReference type="ARBA" id="ARBA00022679"/>
    </source>
</evidence>
<proteinExistence type="inferred from homology"/>
<dbReference type="OrthoDB" id="2594328at2759"/>
<keyword evidence="5" id="KW-1185">Reference proteome</keyword>
<dbReference type="EMBL" id="MU157922">
    <property type="protein sequence ID" value="KAF9523221.1"/>
    <property type="molecule type" value="Genomic_DNA"/>
</dbReference>
<evidence type="ECO:0000313" key="4">
    <source>
        <dbReference type="EMBL" id="KAF9523221.1"/>
    </source>
</evidence>
<dbReference type="SUPFAM" id="SSF53448">
    <property type="entry name" value="Nucleotide-diphospho-sugar transferases"/>
    <property type="match status" value="1"/>
</dbReference>
<name>A0A9P6E631_9AGAR</name>
<comment type="caution">
    <text evidence="4">The sequence shown here is derived from an EMBL/GenBank/DDBJ whole genome shotgun (WGS) entry which is preliminary data.</text>
</comment>
<reference evidence="4" key="1">
    <citation type="submission" date="2020-11" db="EMBL/GenBank/DDBJ databases">
        <authorList>
            <consortium name="DOE Joint Genome Institute"/>
            <person name="Ahrendt S."/>
            <person name="Riley R."/>
            <person name="Andreopoulos W."/>
            <person name="Labutti K."/>
            <person name="Pangilinan J."/>
            <person name="Ruiz-Duenas F.J."/>
            <person name="Barrasa J.M."/>
            <person name="Sanchez-Garcia M."/>
            <person name="Camarero S."/>
            <person name="Miyauchi S."/>
            <person name="Serrano A."/>
            <person name="Linde D."/>
            <person name="Babiker R."/>
            <person name="Drula E."/>
            <person name="Ayuso-Fernandez I."/>
            <person name="Pacheco R."/>
            <person name="Padilla G."/>
            <person name="Ferreira P."/>
            <person name="Barriuso J."/>
            <person name="Kellner H."/>
            <person name="Castanera R."/>
            <person name="Alfaro M."/>
            <person name="Ramirez L."/>
            <person name="Pisabarro A.G."/>
            <person name="Kuo A."/>
            <person name="Tritt A."/>
            <person name="Lipzen A."/>
            <person name="He G."/>
            <person name="Yan M."/>
            <person name="Ng V."/>
            <person name="Cullen D."/>
            <person name="Martin F."/>
            <person name="Rosso M.-N."/>
            <person name="Henrissat B."/>
            <person name="Hibbett D."/>
            <person name="Martinez A.T."/>
            <person name="Grigoriev I.V."/>
        </authorList>
    </citation>
    <scope>NUCLEOTIDE SEQUENCE</scope>
    <source>
        <strain evidence="4">CBS 506.95</strain>
    </source>
</reference>
<dbReference type="GO" id="GO:0000139">
    <property type="term" value="C:Golgi membrane"/>
    <property type="evidence" value="ECO:0007669"/>
    <property type="project" value="TreeGrafter"/>
</dbReference>
<dbReference type="InterPro" id="IPR029044">
    <property type="entry name" value="Nucleotide-diphossugar_trans"/>
</dbReference>
<dbReference type="AlphaFoldDB" id="A0A9P6E631"/>
<dbReference type="PANTHER" id="PTHR31306">
    <property type="entry name" value="ALPHA-1,6-MANNOSYLTRANSFERASE MNN11-RELATED"/>
    <property type="match status" value="1"/>
</dbReference>
<organism evidence="4 5">
    <name type="scientific">Crepidotus variabilis</name>
    <dbReference type="NCBI Taxonomy" id="179855"/>
    <lineage>
        <taxon>Eukaryota</taxon>
        <taxon>Fungi</taxon>
        <taxon>Dikarya</taxon>
        <taxon>Basidiomycota</taxon>
        <taxon>Agaricomycotina</taxon>
        <taxon>Agaricomycetes</taxon>
        <taxon>Agaricomycetidae</taxon>
        <taxon>Agaricales</taxon>
        <taxon>Agaricineae</taxon>
        <taxon>Crepidotaceae</taxon>
        <taxon>Crepidotus</taxon>
    </lineage>
</organism>
<dbReference type="GO" id="GO:0016757">
    <property type="term" value="F:glycosyltransferase activity"/>
    <property type="evidence" value="ECO:0007669"/>
    <property type="project" value="UniProtKB-KW"/>
</dbReference>
<evidence type="ECO:0000256" key="2">
    <source>
        <dbReference type="ARBA" id="ARBA00022676"/>
    </source>
</evidence>
<dbReference type="Proteomes" id="UP000807306">
    <property type="component" value="Unassembled WGS sequence"/>
</dbReference>
<protein>
    <submittedName>
        <fullName evidence="4">Uncharacterized protein</fullName>
    </submittedName>
</protein>
<gene>
    <name evidence="4" type="ORF">CPB83DRAFT_887063</name>
</gene>
<evidence type="ECO:0000256" key="1">
    <source>
        <dbReference type="ARBA" id="ARBA00005664"/>
    </source>
</evidence>
<keyword evidence="3" id="KW-0808">Transferase</keyword>
<accession>A0A9P6E631</accession>
<dbReference type="Gene3D" id="3.90.550.10">
    <property type="entry name" value="Spore Coat Polysaccharide Biosynthesis Protein SpsA, Chain A"/>
    <property type="match status" value="1"/>
</dbReference>
<evidence type="ECO:0000313" key="5">
    <source>
        <dbReference type="Proteomes" id="UP000807306"/>
    </source>
</evidence>
<dbReference type="InterPro" id="IPR008630">
    <property type="entry name" value="Glyco_trans_34"/>
</dbReference>
<comment type="similarity">
    <text evidence="1">Belongs to the glycosyltransferase 34 family.</text>
</comment>
<dbReference type="PANTHER" id="PTHR31306:SF8">
    <property type="entry name" value="GLYCOSYLTRANSFERASE FAMILY 34 PROTEIN"/>
    <property type="match status" value="1"/>
</dbReference>